<evidence type="ECO:0008006" key="4">
    <source>
        <dbReference type="Google" id="ProtNLM"/>
    </source>
</evidence>
<feature type="transmembrane region" description="Helical" evidence="1">
    <location>
        <begin position="188"/>
        <end position="213"/>
    </location>
</feature>
<evidence type="ECO:0000313" key="3">
    <source>
        <dbReference type="Proteomes" id="UP001597327"/>
    </source>
</evidence>
<feature type="transmembrane region" description="Helical" evidence="1">
    <location>
        <begin position="97"/>
        <end position="116"/>
    </location>
</feature>
<feature type="transmembrane region" description="Helical" evidence="1">
    <location>
        <begin position="71"/>
        <end position="91"/>
    </location>
</feature>
<name>A0ABW4JZ26_9HYPH</name>
<dbReference type="RefSeq" id="WP_149893919.1">
    <property type="nucleotide sequence ID" value="NZ_JBHUFA010000014.1"/>
</dbReference>
<keyword evidence="1" id="KW-0812">Transmembrane</keyword>
<comment type="caution">
    <text evidence="2">The sequence shown here is derived from an EMBL/GenBank/DDBJ whole genome shotgun (WGS) entry which is preliminary data.</text>
</comment>
<feature type="transmembrane region" description="Helical" evidence="1">
    <location>
        <begin position="219"/>
        <end position="238"/>
    </location>
</feature>
<keyword evidence="3" id="KW-1185">Reference proteome</keyword>
<organism evidence="2 3">
    <name type="scientific">Roseibium aestuarii</name>
    <dbReference type="NCBI Taxonomy" id="2600299"/>
    <lineage>
        <taxon>Bacteria</taxon>
        <taxon>Pseudomonadati</taxon>
        <taxon>Pseudomonadota</taxon>
        <taxon>Alphaproteobacteria</taxon>
        <taxon>Hyphomicrobiales</taxon>
        <taxon>Stappiaceae</taxon>
        <taxon>Roseibium</taxon>
    </lineage>
</organism>
<proteinExistence type="predicted"/>
<feature type="transmembrane region" description="Helical" evidence="1">
    <location>
        <begin position="279"/>
        <end position="298"/>
    </location>
</feature>
<dbReference type="EMBL" id="JBHUFA010000014">
    <property type="protein sequence ID" value="MFD1697097.1"/>
    <property type="molecule type" value="Genomic_DNA"/>
</dbReference>
<reference evidence="3" key="1">
    <citation type="journal article" date="2019" name="Int. J. Syst. Evol. Microbiol.">
        <title>The Global Catalogue of Microorganisms (GCM) 10K type strain sequencing project: providing services to taxonomists for standard genome sequencing and annotation.</title>
        <authorList>
            <consortium name="The Broad Institute Genomics Platform"/>
            <consortium name="The Broad Institute Genome Sequencing Center for Infectious Disease"/>
            <person name="Wu L."/>
            <person name="Ma J."/>
        </authorList>
    </citation>
    <scope>NUCLEOTIDE SEQUENCE [LARGE SCALE GENOMIC DNA]</scope>
    <source>
        <strain evidence="3">JCM 3369</strain>
    </source>
</reference>
<evidence type="ECO:0000256" key="1">
    <source>
        <dbReference type="SAM" id="Phobius"/>
    </source>
</evidence>
<feature type="transmembrane region" description="Helical" evidence="1">
    <location>
        <begin position="303"/>
        <end position="320"/>
    </location>
</feature>
<feature type="transmembrane region" description="Helical" evidence="1">
    <location>
        <begin position="326"/>
        <end position="348"/>
    </location>
</feature>
<keyword evidence="1" id="KW-1133">Transmembrane helix</keyword>
<feature type="transmembrane region" description="Helical" evidence="1">
    <location>
        <begin position="164"/>
        <end position="181"/>
    </location>
</feature>
<keyword evidence="1" id="KW-0472">Membrane</keyword>
<sequence length="372" mass="39796">MSDASPASHIADSAPLAPDRLQAAVDAGILTEHQADRLVEFWAAGEAASADVSALDVSYADREEVRFVRGFHDIFISIGLVILMLGLFYGLQDVVPAWGIAGVCAAATWALAEVFARRMRLALPSFLLSVAFTPFFFAACFGLVVHQDLTLADPGRWLHEHEGLFVIPMILVVIAGSVLFYRRFKVPVGIASITAGCLFLGAVIVETVVPGLIASWNSLFFLVLGLLTFALAMVFDARDPGRVTLNSDKAFWLHLMAAPLIVHSVLDLMSGVAGAETSAYYTAVIVLFLVLAVIALVVDRRALLVSALSYLGFAIGYLIAETSVSSEATFAVTLVVLGAVILFVGSGWHQLRRLLLRPLAGSPLLAYVPAPN</sequence>
<protein>
    <recommendedName>
        <fullName evidence="4">DUF2157 domain-containing protein</fullName>
    </recommendedName>
</protein>
<feature type="transmembrane region" description="Helical" evidence="1">
    <location>
        <begin position="123"/>
        <end position="144"/>
    </location>
</feature>
<evidence type="ECO:0000313" key="2">
    <source>
        <dbReference type="EMBL" id="MFD1697097.1"/>
    </source>
</evidence>
<gene>
    <name evidence="2" type="ORF">ACFSC7_16380</name>
</gene>
<feature type="transmembrane region" description="Helical" evidence="1">
    <location>
        <begin position="250"/>
        <end position="273"/>
    </location>
</feature>
<accession>A0ABW4JZ26</accession>
<dbReference type="Proteomes" id="UP001597327">
    <property type="component" value="Unassembled WGS sequence"/>
</dbReference>